<dbReference type="PANTHER" id="PTHR14920:SF0">
    <property type="entry name" value="WD REPEAT DOMAIN 19"/>
    <property type="match status" value="1"/>
</dbReference>
<dbReference type="Pfam" id="PF15911">
    <property type="entry name" value="Beta-prop_WDR19_2nd"/>
    <property type="match status" value="1"/>
</dbReference>
<reference evidence="7 8" key="1">
    <citation type="submission" date="2020-04" db="EMBL/GenBank/DDBJ databases">
        <title>Perkinsus olseni comparative genomics.</title>
        <authorList>
            <person name="Bogema D.R."/>
        </authorList>
    </citation>
    <scope>NUCLEOTIDE SEQUENCE [LARGE SCALE GENOMIC DNA]</scope>
    <source>
        <strain evidence="5">ATCC PRA-179</strain>
        <strain evidence="6">ATCC PRA-31</strain>
    </source>
</reference>
<dbReference type="PANTHER" id="PTHR14920">
    <property type="entry name" value="OSMOTIC AVOIDANCE ABNORMAL PROTEIN 1/WD REPEAT MEMBRANE PROTEIN"/>
    <property type="match status" value="1"/>
</dbReference>
<dbReference type="InterPro" id="IPR036322">
    <property type="entry name" value="WD40_repeat_dom_sf"/>
</dbReference>
<evidence type="ECO:0000313" key="7">
    <source>
        <dbReference type="Proteomes" id="UP000570595"/>
    </source>
</evidence>
<evidence type="ECO:0000313" key="8">
    <source>
        <dbReference type="Proteomes" id="UP000572268"/>
    </source>
</evidence>
<dbReference type="OrthoDB" id="10250638at2759"/>
<dbReference type="EMBL" id="JABANN010000126">
    <property type="protein sequence ID" value="KAF4670137.1"/>
    <property type="molecule type" value="Genomic_DNA"/>
</dbReference>
<dbReference type="GO" id="GO:0035721">
    <property type="term" value="P:intraciliary retrograde transport"/>
    <property type="evidence" value="ECO:0007669"/>
    <property type="project" value="InterPro"/>
</dbReference>
<dbReference type="GO" id="GO:0030991">
    <property type="term" value="C:intraciliary transport particle A"/>
    <property type="evidence" value="ECO:0007669"/>
    <property type="project" value="TreeGrafter"/>
</dbReference>
<dbReference type="InterPro" id="IPR015943">
    <property type="entry name" value="WD40/YVTN_repeat-like_dom_sf"/>
</dbReference>
<organism evidence="5 7">
    <name type="scientific">Perkinsus olseni</name>
    <name type="common">Perkinsus atlanticus</name>
    <dbReference type="NCBI Taxonomy" id="32597"/>
    <lineage>
        <taxon>Eukaryota</taxon>
        <taxon>Sar</taxon>
        <taxon>Alveolata</taxon>
        <taxon>Perkinsozoa</taxon>
        <taxon>Perkinsea</taxon>
        <taxon>Perkinsida</taxon>
        <taxon>Perkinsidae</taxon>
        <taxon>Perkinsus</taxon>
    </lineage>
</organism>
<dbReference type="Pfam" id="PF23389">
    <property type="entry name" value="Beta-prop_WDR19_1st"/>
    <property type="match status" value="1"/>
</dbReference>
<dbReference type="Gene3D" id="2.130.10.10">
    <property type="entry name" value="YVTN repeat-like/Quinoprotein amine dehydrogenase"/>
    <property type="match status" value="1"/>
</dbReference>
<dbReference type="InterPro" id="IPR057855">
    <property type="entry name" value="Beta-prop_WDR19_1st"/>
</dbReference>
<protein>
    <submittedName>
        <fullName evidence="5">WD repeat-containing protein 19</fullName>
    </submittedName>
</protein>
<feature type="domain" description="WDR19 WD40 repeat" evidence="3">
    <location>
        <begin position="410"/>
        <end position="697"/>
    </location>
</feature>
<evidence type="ECO:0000256" key="1">
    <source>
        <dbReference type="ARBA" id="ARBA00022574"/>
    </source>
</evidence>
<dbReference type="InterPro" id="IPR039468">
    <property type="entry name" value="WDR19_WD40_rpt"/>
</dbReference>
<accession>A0A7J6LY10</accession>
<name>A0A7J6LY10_PEROL</name>
<dbReference type="InterPro" id="IPR040379">
    <property type="entry name" value="WDR19/dyf-2"/>
</dbReference>
<dbReference type="EMBL" id="JABAHT010000123">
    <property type="protein sequence ID" value="KAF4664178.1"/>
    <property type="molecule type" value="Genomic_DNA"/>
</dbReference>
<dbReference type="Gene3D" id="1.25.40.10">
    <property type="entry name" value="Tetratricopeptide repeat domain"/>
    <property type="match status" value="1"/>
</dbReference>
<evidence type="ECO:0000313" key="6">
    <source>
        <dbReference type="EMBL" id="KAF4670137.1"/>
    </source>
</evidence>
<dbReference type="Proteomes" id="UP000570595">
    <property type="component" value="Unassembled WGS sequence"/>
</dbReference>
<proteinExistence type="predicted"/>
<dbReference type="Proteomes" id="UP000572268">
    <property type="component" value="Unassembled WGS sequence"/>
</dbReference>
<dbReference type="GO" id="GO:0060271">
    <property type="term" value="P:cilium assembly"/>
    <property type="evidence" value="ECO:0007669"/>
    <property type="project" value="TreeGrafter"/>
</dbReference>
<evidence type="ECO:0000313" key="5">
    <source>
        <dbReference type="EMBL" id="KAF4664178.1"/>
    </source>
</evidence>
<feature type="domain" description="WDR19 first beta-propeller" evidence="4">
    <location>
        <begin position="19"/>
        <end position="260"/>
    </location>
</feature>
<evidence type="ECO:0000259" key="3">
    <source>
        <dbReference type="Pfam" id="PF15911"/>
    </source>
</evidence>
<dbReference type="InterPro" id="IPR011990">
    <property type="entry name" value="TPR-like_helical_dom_sf"/>
</dbReference>
<gene>
    <name evidence="5" type="primary">WDR19_1</name>
    <name evidence="6" type="ORF">FOL46_000994</name>
    <name evidence="5" type="ORF">FOZ61_001051</name>
</gene>
<dbReference type="SUPFAM" id="SSF48452">
    <property type="entry name" value="TPR-like"/>
    <property type="match status" value="1"/>
</dbReference>
<dbReference type="GO" id="GO:0005929">
    <property type="term" value="C:cilium"/>
    <property type="evidence" value="ECO:0007669"/>
    <property type="project" value="TreeGrafter"/>
</dbReference>
<dbReference type="SUPFAM" id="SSF50978">
    <property type="entry name" value="WD40 repeat-like"/>
    <property type="match status" value="1"/>
</dbReference>
<keyword evidence="1" id="KW-0853">WD repeat</keyword>
<evidence type="ECO:0000256" key="2">
    <source>
        <dbReference type="ARBA" id="ARBA00022737"/>
    </source>
</evidence>
<keyword evidence="2" id="KW-0677">Repeat</keyword>
<comment type="caution">
    <text evidence="5">The sequence shown here is derived from an EMBL/GenBank/DDBJ whole genome shotgun (WGS) entry which is preliminary data.</text>
</comment>
<sequence length="1516" mass="167554">MVLRQLLKLKEEYFGSGAVTFRWNNSASRLACVPAARPSNVFIFDSSGEIERDVPLDDRTSPVSSFEWDTTGNILALIQKGVAAVSIYHFVEDRLETLDCSREEPSFIAWNMTGPQLAIGTSKGNTIIYNSKTAKMQLIAGKHGRRITCGSWTLRGHLLLGSDDKIISLSDTEGETLRQTVLRWAPMTMRVADEMIAGNAVSFDKGGLLTKCCVRMGKETLVLLETEAMSIVATIKFSQKYGSIVDYGWFGDERLCIGYSGKRRRALPLQWKGEDVDHRFVKVLKIRLLGLSGQVVVTSTGGDEVGQEIFKCKPASSLDALSLCEWPAGGFSVLWAAVAGDGCIKIIDLRDCREETESTINYEDDGEAGVVSNLTFSRGGQTITFNVSTGCVYSYLARLPLMFEARGNTVAWLSSLREITVTEIVDGKQRSGKNAEKVKIECEVEPAIIGVGPRHIAAGAVRRVYYHSRRDGEKTEREYPAKVEAVELSQSHAAVLAEGKIYIHSLKGPPAVTVLPAEGSKGDDGVKILSMRMTPQDILVYSTSGKELVHYDVEERCPINEYRHTEGILAVYPKSLGGTYTALLDAKGVLQVYNAVTEVSLSPVDHDRVGKIRGVLWDLTDPSVFVVAADAREAAVLELHTCVVYDYSLSGPTVVPVGGAIRRSEVFYDSIDLESGRDDPTTLAHGEIPVAVQNGRVTVQCQQPGELRTSDLASHSGIGSALRRMSNANSGPVDVEEMERVVMRLAALGRMELAYRVCLSIPREEKMGADEGGRDELMRLIARQAVELLEVDMAILAYRECGDADRVAFLDRLVQLEDVPMLQGYLRVLLGQKQAAIESFVRAGAPREALDVMCDSQMWEAAKGLATTVDQRRLPMIHRQVAMGLEDKGDYEGALASYKEAIGEVDESRVEDSAEHFRACNAGLARCLCYCGMYEPAARLCKRIAKEDILIECAGILERMKQYSLAGRLHQRLGNLERACSLYIQDMDFDAAKPLMDQVSTPKLHLLYAKAKEARGFFKEAAASYEKSGDMESIVRLLVDESHLNDPRKAMDLIRKGTASSTGAAEIVADYCRRVGDITGSIEFLARARLDEMAFEMAARHDQMPVYERTLAESEGSDELVKERYRSVAGYYKERNLPLEAAKNYVLCGERIMDRNDATAADGGIGDGLITDFRGQTNVSVDDTAASVAGGGLWKLSPHMDLAIDIAGRCHDEGLVNRLVDHLLRANAGLEDDELGYHQAQSIYKLHQVLGNYEESARIAMLIAKREQDEGRYKAAQSLLLKTYKDLDRLKMRIPRELWERLMLLQSYILVKPLAQLDEHVNAALLLKRICQGNVLESFRKHAAQTLASAVIECMKSGMKAEAHAYACELMRDAELRNRIPEQLRKKIEVVVRKPPKGDQQAFQEPLSPCPYCATPLPDSSLSCGHCQSIIPFCAVTGLHVVLSDWSSPCGSCSFPMRYSMLERMLAHEKSIVCPMCSEELAVSAVTKLSPEDALEEAEKFKRNFTRTMSTHENRS</sequence>
<evidence type="ECO:0000259" key="4">
    <source>
        <dbReference type="Pfam" id="PF23389"/>
    </source>
</evidence>